<comment type="similarity">
    <text evidence="2">Belongs to the prokaryotic Ku family.</text>
</comment>
<reference evidence="5" key="1">
    <citation type="submission" date="2020-08" db="EMBL/GenBank/DDBJ databases">
        <title>Genome public.</title>
        <authorList>
            <person name="Liu C."/>
            <person name="Sun Q."/>
        </authorList>
    </citation>
    <scope>NUCLEOTIDE SEQUENCE</scope>
    <source>
        <strain evidence="5">BX8</strain>
    </source>
</reference>
<protein>
    <recommendedName>
        <fullName evidence="2">Non-homologous end joining protein Ku</fullName>
    </recommendedName>
</protein>
<sequence>MAVAYKGNIVFGLVQIPVTLHTATRDLDVRFNQLHRGDHRRIRYKKVCGHCQKEVTGKDIVRGFEYADDKFVIITDEDLARVKTPADRTVTILQFVDRGAVSPVYFDRTFHAAPTAGGEKAYRVLADAMRGTHTAALCRTVMDHRDTLVLLVPDEEGILAETLFYDEEVRRLPKIAPTEAPGAGELKMAKTLIGRMKAPFQPEQYHDEYRKRLKRMIEDKIAGKRPKLSRPQRPSNVIELGDALRASVQETPARGRGRAGKPVTPA</sequence>
<dbReference type="GO" id="GO:0006310">
    <property type="term" value="P:DNA recombination"/>
    <property type="evidence" value="ECO:0007669"/>
    <property type="project" value="UniProtKB-KW"/>
</dbReference>
<proteinExistence type="inferred from homology"/>
<evidence type="ECO:0000313" key="5">
    <source>
        <dbReference type="EMBL" id="MBC5580918.1"/>
    </source>
</evidence>
<dbReference type="NCBIfam" id="TIGR02772">
    <property type="entry name" value="Ku_bact"/>
    <property type="match status" value="1"/>
</dbReference>
<keyword evidence="6" id="KW-1185">Reference proteome</keyword>
<comment type="subunit">
    <text evidence="2">Homodimer. Interacts with LigD.</text>
</comment>
<dbReference type="RefSeq" id="WP_186887295.1">
    <property type="nucleotide sequence ID" value="NZ_JACONZ010000002.1"/>
</dbReference>
<dbReference type="AlphaFoldDB" id="A0A923I9T7"/>
<dbReference type="SMART" id="SM00559">
    <property type="entry name" value="Ku78"/>
    <property type="match status" value="1"/>
</dbReference>
<gene>
    <name evidence="2" type="primary">ku</name>
    <name evidence="5" type="ORF">H8S23_05325</name>
</gene>
<accession>A0A923I9T7</accession>
<evidence type="ECO:0000256" key="2">
    <source>
        <dbReference type="HAMAP-Rule" id="MF_01875"/>
    </source>
</evidence>
<feature type="domain" description="Ku" evidence="4">
    <location>
        <begin position="52"/>
        <end position="180"/>
    </location>
</feature>
<dbReference type="GO" id="GO:0006303">
    <property type="term" value="P:double-strand break repair via nonhomologous end joining"/>
    <property type="evidence" value="ECO:0007669"/>
    <property type="project" value="UniProtKB-UniRule"/>
</dbReference>
<keyword evidence="2" id="KW-0227">DNA damage</keyword>
<dbReference type="PANTHER" id="PTHR41251">
    <property type="entry name" value="NON-HOMOLOGOUS END JOINING PROTEIN KU"/>
    <property type="match status" value="1"/>
</dbReference>
<keyword evidence="2" id="KW-0234">DNA repair</keyword>
<evidence type="ECO:0000259" key="4">
    <source>
        <dbReference type="SMART" id="SM00559"/>
    </source>
</evidence>
<dbReference type="HAMAP" id="MF_01875">
    <property type="entry name" value="Prokaryotic_Ku"/>
    <property type="match status" value="1"/>
</dbReference>
<feature type="region of interest" description="Disordered" evidence="3">
    <location>
        <begin position="244"/>
        <end position="266"/>
    </location>
</feature>
<organism evidence="5 6">
    <name type="scientific">Anaerofilum hominis</name>
    <dbReference type="NCBI Taxonomy" id="2763016"/>
    <lineage>
        <taxon>Bacteria</taxon>
        <taxon>Bacillati</taxon>
        <taxon>Bacillota</taxon>
        <taxon>Clostridia</taxon>
        <taxon>Eubacteriales</taxon>
        <taxon>Oscillospiraceae</taxon>
        <taxon>Anaerofilum</taxon>
    </lineage>
</organism>
<dbReference type="SUPFAM" id="SSF100939">
    <property type="entry name" value="SPOC domain-like"/>
    <property type="match status" value="1"/>
</dbReference>
<dbReference type="Gene3D" id="2.40.290.10">
    <property type="match status" value="1"/>
</dbReference>
<evidence type="ECO:0000256" key="3">
    <source>
        <dbReference type="SAM" id="MobiDB-lite"/>
    </source>
</evidence>
<dbReference type="EMBL" id="JACONZ010000002">
    <property type="protein sequence ID" value="MBC5580918.1"/>
    <property type="molecule type" value="Genomic_DNA"/>
</dbReference>
<keyword evidence="1 2" id="KW-0238">DNA-binding</keyword>
<comment type="caution">
    <text evidence="5">The sequence shown here is derived from an EMBL/GenBank/DDBJ whole genome shotgun (WGS) entry which is preliminary data.</text>
</comment>
<dbReference type="PANTHER" id="PTHR41251:SF1">
    <property type="entry name" value="NON-HOMOLOGOUS END JOINING PROTEIN KU"/>
    <property type="match status" value="1"/>
</dbReference>
<dbReference type="InterPro" id="IPR009187">
    <property type="entry name" value="Prok_Ku"/>
</dbReference>
<evidence type="ECO:0000313" key="6">
    <source>
        <dbReference type="Proteomes" id="UP000659630"/>
    </source>
</evidence>
<comment type="function">
    <text evidence="2">With LigD forms a non-homologous end joining (NHEJ) DNA repair enzyme, which repairs dsDNA breaks with reduced fidelity. Binds linear dsDNA with 5'- and 3'- overhangs but not closed circular dsDNA nor ssDNA. Recruits and stimulates the ligase activity of LigD.</text>
</comment>
<dbReference type="GO" id="GO:0003690">
    <property type="term" value="F:double-stranded DNA binding"/>
    <property type="evidence" value="ECO:0007669"/>
    <property type="project" value="UniProtKB-UniRule"/>
</dbReference>
<dbReference type="Pfam" id="PF02735">
    <property type="entry name" value="Ku"/>
    <property type="match status" value="1"/>
</dbReference>
<keyword evidence="2" id="KW-0233">DNA recombination</keyword>
<dbReference type="PIRSF" id="PIRSF006493">
    <property type="entry name" value="Prok_Ku"/>
    <property type="match status" value="1"/>
</dbReference>
<evidence type="ECO:0000256" key="1">
    <source>
        <dbReference type="ARBA" id="ARBA00023125"/>
    </source>
</evidence>
<name>A0A923I9T7_9FIRM</name>
<dbReference type="InterPro" id="IPR006164">
    <property type="entry name" value="DNA_bd_Ku70/Ku80"/>
</dbReference>
<dbReference type="InterPro" id="IPR016194">
    <property type="entry name" value="SPOC-like_C_dom_sf"/>
</dbReference>
<dbReference type="Proteomes" id="UP000659630">
    <property type="component" value="Unassembled WGS sequence"/>
</dbReference>